<evidence type="ECO:0000256" key="8">
    <source>
        <dbReference type="ARBA" id="ARBA00022989"/>
    </source>
</evidence>
<sequence>MKRLNVKVKITIWYLLLMVLMAGLLLGFLLLISGSVSTQTAMDQLSQTVRGNLNQISMVDGSLQLGEDFHFYSDGVYSLVYSQSEALLAGQVPVSFTASEPFQNGLTRPVSVGSTRYYILDFWVPLGWDSGVWLRGILEAPENPQLLTNLLHIAMVALPLFILLAGLGGYWIARRAFRPLDQITATAAAINEASDLSARVEVPPGSNEFSRLARTFNQMFAHLEQSFEAEAQFTADASHELRTPVSVIKSACEYAERYGESPEEYRETLEMIHRQADKMSLLIGQLLSITRLDQGTDAIHWEQVDLSALVQTVCAEGGWSRDRLTLEVEEDLTARADPALLTRLLQNLVENAFKYGKPEGHVWVTLGREPGEIRLEVKDDGIGIPPEQQEKVWKRFYQVDPSRSAGNGAGLGLAMVQKISQAHGGSMTLESIPGLGSTFTLHLPEEGPEKIF</sequence>
<evidence type="ECO:0000313" key="14">
    <source>
        <dbReference type="EMBL" id="HJC41245.1"/>
    </source>
</evidence>
<dbReference type="CDD" id="cd00075">
    <property type="entry name" value="HATPase"/>
    <property type="match status" value="1"/>
</dbReference>
<evidence type="ECO:0000313" key="15">
    <source>
        <dbReference type="Proteomes" id="UP000823882"/>
    </source>
</evidence>
<dbReference type="PANTHER" id="PTHR45436">
    <property type="entry name" value="SENSOR HISTIDINE KINASE YKOH"/>
    <property type="match status" value="1"/>
</dbReference>
<dbReference type="InterPro" id="IPR003661">
    <property type="entry name" value="HisK_dim/P_dom"/>
</dbReference>
<feature type="transmembrane region" description="Helical" evidence="11">
    <location>
        <begin position="150"/>
        <end position="173"/>
    </location>
</feature>
<proteinExistence type="predicted"/>
<dbReference type="GO" id="GO:0000155">
    <property type="term" value="F:phosphorelay sensor kinase activity"/>
    <property type="evidence" value="ECO:0007669"/>
    <property type="project" value="InterPro"/>
</dbReference>
<dbReference type="InterPro" id="IPR036890">
    <property type="entry name" value="HATPase_C_sf"/>
</dbReference>
<dbReference type="SUPFAM" id="SSF55874">
    <property type="entry name" value="ATPase domain of HSP90 chaperone/DNA topoisomerase II/histidine kinase"/>
    <property type="match status" value="1"/>
</dbReference>
<dbReference type="GO" id="GO:0005886">
    <property type="term" value="C:plasma membrane"/>
    <property type="evidence" value="ECO:0007669"/>
    <property type="project" value="TreeGrafter"/>
</dbReference>
<dbReference type="CDD" id="cd00082">
    <property type="entry name" value="HisKA"/>
    <property type="match status" value="1"/>
</dbReference>
<evidence type="ECO:0000256" key="5">
    <source>
        <dbReference type="ARBA" id="ARBA00022679"/>
    </source>
</evidence>
<comment type="subcellular location">
    <subcellularLocation>
        <location evidence="2">Membrane</location>
    </subcellularLocation>
</comment>
<dbReference type="Pfam" id="PF02518">
    <property type="entry name" value="HATPase_c"/>
    <property type="match status" value="1"/>
</dbReference>
<dbReference type="InterPro" id="IPR003594">
    <property type="entry name" value="HATPase_dom"/>
</dbReference>
<dbReference type="PANTHER" id="PTHR45436:SF5">
    <property type="entry name" value="SENSOR HISTIDINE KINASE TRCS"/>
    <property type="match status" value="1"/>
</dbReference>
<dbReference type="FunFam" id="3.30.565.10:FF:000006">
    <property type="entry name" value="Sensor histidine kinase WalK"/>
    <property type="match status" value="1"/>
</dbReference>
<comment type="catalytic activity">
    <reaction evidence="1">
        <text>ATP + protein L-histidine = ADP + protein N-phospho-L-histidine.</text>
        <dbReference type="EC" id="2.7.13.3"/>
    </reaction>
</comment>
<comment type="caution">
    <text evidence="14">The sequence shown here is derived from an EMBL/GenBank/DDBJ whole genome shotgun (WGS) entry which is preliminary data.</text>
</comment>
<evidence type="ECO:0000256" key="9">
    <source>
        <dbReference type="ARBA" id="ARBA00023012"/>
    </source>
</evidence>
<dbReference type="Gene3D" id="1.10.287.130">
    <property type="match status" value="1"/>
</dbReference>
<evidence type="ECO:0000256" key="2">
    <source>
        <dbReference type="ARBA" id="ARBA00004370"/>
    </source>
</evidence>
<evidence type="ECO:0000256" key="3">
    <source>
        <dbReference type="ARBA" id="ARBA00012438"/>
    </source>
</evidence>
<dbReference type="InterPro" id="IPR036097">
    <property type="entry name" value="HisK_dim/P_sf"/>
</dbReference>
<evidence type="ECO:0000256" key="11">
    <source>
        <dbReference type="SAM" id="Phobius"/>
    </source>
</evidence>
<dbReference type="SMART" id="SM00387">
    <property type="entry name" value="HATPase_c"/>
    <property type="match status" value="1"/>
</dbReference>
<feature type="transmembrane region" description="Helical" evidence="11">
    <location>
        <begin position="12"/>
        <end position="32"/>
    </location>
</feature>
<dbReference type="SMART" id="SM00304">
    <property type="entry name" value="HAMP"/>
    <property type="match status" value="1"/>
</dbReference>
<protein>
    <recommendedName>
        <fullName evidence="3">histidine kinase</fullName>
        <ecNumber evidence="3">2.7.13.3</ecNumber>
    </recommendedName>
</protein>
<dbReference type="Gene3D" id="6.10.340.10">
    <property type="match status" value="1"/>
</dbReference>
<dbReference type="EC" id="2.7.13.3" evidence="3"/>
<dbReference type="Pfam" id="PF00512">
    <property type="entry name" value="HisKA"/>
    <property type="match status" value="1"/>
</dbReference>
<feature type="domain" description="Histidine kinase" evidence="12">
    <location>
        <begin position="236"/>
        <end position="447"/>
    </location>
</feature>
<keyword evidence="8 11" id="KW-1133">Transmembrane helix</keyword>
<dbReference type="CDD" id="cd06225">
    <property type="entry name" value="HAMP"/>
    <property type="match status" value="1"/>
</dbReference>
<keyword evidence="5" id="KW-0808">Transferase</keyword>
<keyword evidence="10 11" id="KW-0472">Membrane</keyword>
<keyword evidence="4" id="KW-0597">Phosphoprotein</keyword>
<evidence type="ECO:0000256" key="1">
    <source>
        <dbReference type="ARBA" id="ARBA00000085"/>
    </source>
</evidence>
<evidence type="ECO:0000256" key="4">
    <source>
        <dbReference type="ARBA" id="ARBA00022553"/>
    </source>
</evidence>
<gene>
    <name evidence="14" type="ORF">H9701_06800</name>
</gene>
<keyword evidence="9" id="KW-0902">Two-component regulatory system</keyword>
<dbReference type="AlphaFoldDB" id="A0A9D2NZF5"/>
<dbReference type="InterPro" id="IPR004358">
    <property type="entry name" value="Sig_transdc_His_kin-like_C"/>
</dbReference>
<dbReference type="InterPro" id="IPR050428">
    <property type="entry name" value="TCS_sensor_his_kinase"/>
</dbReference>
<dbReference type="PROSITE" id="PS50109">
    <property type="entry name" value="HIS_KIN"/>
    <property type="match status" value="1"/>
</dbReference>
<organism evidence="14 15">
    <name type="scientific">Candidatus Intestinimonas pullistercoris</name>
    <dbReference type="NCBI Taxonomy" id="2838623"/>
    <lineage>
        <taxon>Bacteria</taxon>
        <taxon>Bacillati</taxon>
        <taxon>Bacillota</taxon>
        <taxon>Clostridia</taxon>
        <taxon>Eubacteriales</taxon>
        <taxon>Intestinimonas</taxon>
    </lineage>
</organism>
<dbReference type="Proteomes" id="UP000823882">
    <property type="component" value="Unassembled WGS sequence"/>
</dbReference>
<name>A0A9D2NZF5_9FIRM</name>
<evidence type="ECO:0000259" key="12">
    <source>
        <dbReference type="PROSITE" id="PS50109"/>
    </source>
</evidence>
<dbReference type="Gene3D" id="3.30.565.10">
    <property type="entry name" value="Histidine kinase-like ATPase, C-terminal domain"/>
    <property type="match status" value="1"/>
</dbReference>
<dbReference type="SMART" id="SM00388">
    <property type="entry name" value="HisKA"/>
    <property type="match status" value="1"/>
</dbReference>
<reference evidence="14" key="2">
    <citation type="submission" date="2021-04" db="EMBL/GenBank/DDBJ databases">
        <authorList>
            <person name="Gilroy R."/>
        </authorList>
    </citation>
    <scope>NUCLEOTIDE SEQUENCE</scope>
    <source>
        <strain evidence="14">CHK186-1790</strain>
    </source>
</reference>
<accession>A0A9D2NZF5</accession>
<feature type="domain" description="HAMP" evidence="13">
    <location>
        <begin position="174"/>
        <end position="228"/>
    </location>
</feature>
<dbReference type="SUPFAM" id="SSF47384">
    <property type="entry name" value="Homodimeric domain of signal transducing histidine kinase"/>
    <property type="match status" value="1"/>
</dbReference>
<keyword evidence="7 14" id="KW-0418">Kinase</keyword>
<dbReference type="EMBL" id="DWWJ01000119">
    <property type="protein sequence ID" value="HJC41245.1"/>
    <property type="molecule type" value="Genomic_DNA"/>
</dbReference>
<dbReference type="InterPro" id="IPR005467">
    <property type="entry name" value="His_kinase_dom"/>
</dbReference>
<evidence type="ECO:0000256" key="10">
    <source>
        <dbReference type="ARBA" id="ARBA00023136"/>
    </source>
</evidence>
<evidence type="ECO:0000256" key="6">
    <source>
        <dbReference type="ARBA" id="ARBA00022692"/>
    </source>
</evidence>
<dbReference type="SUPFAM" id="SSF158472">
    <property type="entry name" value="HAMP domain-like"/>
    <property type="match status" value="1"/>
</dbReference>
<dbReference type="FunFam" id="1.10.287.130:FF:000001">
    <property type="entry name" value="Two-component sensor histidine kinase"/>
    <property type="match status" value="1"/>
</dbReference>
<dbReference type="Pfam" id="PF00672">
    <property type="entry name" value="HAMP"/>
    <property type="match status" value="1"/>
</dbReference>
<dbReference type="PRINTS" id="PR00344">
    <property type="entry name" value="BCTRLSENSOR"/>
</dbReference>
<dbReference type="PROSITE" id="PS50885">
    <property type="entry name" value="HAMP"/>
    <property type="match status" value="1"/>
</dbReference>
<evidence type="ECO:0000259" key="13">
    <source>
        <dbReference type="PROSITE" id="PS50885"/>
    </source>
</evidence>
<keyword evidence="6 11" id="KW-0812">Transmembrane</keyword>
<reference evidence="14" key="1">
    <citation type="journal article" date="2021" name="PeerJ">
        <title>Extensive microbial diversity within the chicken gut microbiome revealed by metagenomics and culture.</title>
        <authorList>
            <person name="Gilroy R."/>
            <person name="Ravi A."/>
            <person name="Getino M."/>
            <person name="Pursley I."/>
            <person name="Horton D.L."/>
            <person name="Alikhan N.F."/>
            <person name="Baker D."/>
            <person name="Gharbi K."/>
            <person name="Hall N."/>
            <person name="Watson M."/>
            <person name="Adriaenssens E.M."/>
            <person name="Foster-Nyarko E."/>
            <person name="Jarju S."/>
            <person name="Secka A."/>
            <person name="Antonio M."/>
            <person name="Oren A."/>
            <person name="Chaudhuri R.R."/>
            <person name="La Ragione R."/>
            <person name="Hildebrand F."/>
            <person name="Pallen M.J."/>
        </authorList>
    </citation>
    <scope>NUCLEOTIDE SEQUENCE</scope>
    <source>
        <strain evidence="14">CHK186-1790</strain>
    </source>
</reference>
<evidence type="ECO:0000256" key="7">
    <source>
        <dbReference type="ARBA" id="ARBA00022777"/>
    </source>
</evidence>
<dbReference type="InterPro" id="IPR003660">
    <property type="entry name" value="HAMP_dom"/>
</dbReference>